<keyword evidence="4" id="KW-1185">Reference proteome</keyword>
<protein>
    <recommendedName>
        <fullName evidence="2">Protein kinase domain-containing protein</fullName>
    </recommendedName>
</protein>
<dbReference type="Proteomes" id="UP001219525">
    <property type="component" value="Unassembled WGS sequence"/>
</dbReference>
<dbReference type="GO" id="GO:0004672">
    <property type="term" value="F:protein kinase activity"/>
    <property type="evidence" value="ECO:0007669"/>
    <property type="project" value="InterPro"/>
</dbReference>
<evidence type="ECO:0000313" key="4">
    <source>
        <dbReference type="Proteomes" id="UP001219525"/>
    </source>
</evidence>
<dbReference type="InterPro" id="IPR011009">
    <property type="entry name" value="Kinase-like_dom_sf"/>
</dbReference>
<dbReference type="InterPro" id="IPR008266">
    <property type="entry name" value="Tyr_kinase_AS"/>
</dbReference>
<reference evidence="3" key="1">
    <citation type="submission" date="2023-03" db="EMBL/GenBank/DDBJ databases">
        <title>Massive genome expansion in bonnet fungi (Mycena s.s.) driven by repeated elements and novel gene families across ecological guilds.</title>
        <authorList>
            <consortium name="Lawrence Berkeley National Laboratory"/>
            <person name="Harder C.B."/>
            <person name="Miyauchi S."/>
            <person name="Viragh M."/>
            <person name="Kuo A."/>
            <person name="Thoen E."/>
            <person name="Andreopoulos B."/>
            <person name="Lu D."/>
            <person name="Skrede I."/>
            <person name="Drula E."/>
            <person name="Henrissat B."/>
            <person name="Morin E."/>
            <person name="Kohler A."/>
            <person name="Barry K."/>
            <person name="LaButti K."/>
            <person name="Morin E."/>
            <person name="Salamov A."/>
            <person name="Lipzen A."/>
            <person name="Mereny Z."/>
            <person name="Hegedus B."/>
            <person name="Baldrian P."/>
            <person name="Stursova M."/>
            <person name="Weitz H."/>
            <person name="Taylor A."/>
            <person name="Grigoriev I.V."/>
            <person name="Nagy L.G."/>
            <person name="Martin F."/>
            <person name="Kauserud H."/>
        </authorList>
    </citation>
    <scope>NUCLEOTIDE SEQUENCE</scope>
    <source>
        <strain evidence="3">9144</strain>
    </source>
</reference>
<comment type="caution">
    <text evidence="3">The sequence shown here is derived from an EMBL/GenBank/DDBJ whole genome shotgun (WGS) entry which is preliminary data.</text>
</comment>
<feature type="region of interest" description="Disordered" evidence="1">
    <location>
        <begin position="658"/>
        <end position="724"/>
    </location>
</feature>
<dbReference type="AlphaFoldDB" id="A0AAD6VHA6"/>
<dbReference type="Gene3D" id="1.10.510.10">
    <property type="entry name" value="Transferase(Phosphotransferase) domain 1"/>
    <property type="match status" value="1"/>
</dbReference>
<accession>A0AAD6VHA6</accession>
<sequence length="724" mass="82142">MADMHQELVEVPVEAFCRHYLPEICGSSALDSTHQTILKSETVADGRWEDFLQSQPGGEDLYFQRLVRIVDQICHIYGTQSNAERTVKFACRPHNTTASEIEGGSFRSDGIFYLANSSVPPYVGTANHQEWFSADVVVNAEFKLEDSLAEVHKTQPSIQNRGQVVGGAAHYIANDPRRTHMYSLTVEKDSCRLWYYCRSHCVKSEAFSLSTDIRSFIHFVISISFATEEDLGFDPTIRRRRNEDNTIYYEYKLNHTVYKTLSLISEHPAAAITGRGTRVWRVEVLDGTGTGTGTVRVLKDYWVDDVPDENGQYITENLILTKIYRRLDELKSLSPSDEPSLTDIPEAEREVVLRALQNYRDYFVNISSCETLKATKDVCSGFRSEVQHPRSFLRRRHCRLLYDEECTAFYAIDNLEEAIQVLHDCVLALQLLYLAGFVHRDISPGNVLLHRHAGGGCIGKLSDFEYAKPFSRDDSVARDPTTGTPGFISVEVYLQKYLFLPFSAKMEINGPIPFSFNFLHDMDSVLWIALYLFATRTLLNNAIDVTETRNIFDLHFSYMYTPQRQNVFMEPLPSIESLRKLYAATYPSSSYASAGHSVFQLLCDVKKSLGSDFTKVEQSFEKLGDAKSYSAIYGPVRQTIDKLLGWAKDLPSKHLHFVYGRPPGSPPGDVPPGDSEELPPAIKKARKDQLRQCRELIRKEPDDQDDGSSGEMTKRQRTDDDMGE</sequence>
<feature type="compositionally biased region" description="Basic and acidic residues" evidence="1">
    <location>
        <begin position="712"/>
        <end position="724"/>
    </location>
</feature>
<dbReference type="PROSITE" id="PS50011">
    <property type="entry name" value="PROTEIN_KINASE_DOM"/>
    <property type="match status" value="1"/>
</dbReference>
<evidence type="ECO:0000256" key="1">
    <source>
        <dbReference type="SAM" id="MobiDB-lite"/>
    </source>
</evidence>
<dbReference type="GO" id="GO:0005524">
    <property type="term" value="F:ATP binding"/>
    <property type="evidence" value="ECO:0007669"/>
    <property type="project" value="InterPro"/>
</dbReference>
<dbReference type="Pfam" id="PF17667">
    <property type="entry name" value="Pkinase_fungal"/>
    <property type="match status" value="1"/>
</dbReference>
<organism evidence="3 4">
    <name type="scientific">Mycena pura</name>
    <dbReference type="NCBI Taxonomy" id="153505"/>
    <lineage>
        <taxon>Eukaryota</taxon>
        <taxon>Fungi</taxon>
        <taxon>Dikarya</taxon>
        <taxon>Basidiomycota</taxon>
        <taxon>Agaricomycotina</taxon>
        <taxon>Agaricomycetes</taxon>
        <taxon>Agaricomycetidae</taxon>
        <taxon>Agaricales</taxon>
        <taxon>Marasmiineae</taxon>
        <taxon>Mycenaceae</taxon>
        <taxon>Mycena</taxon>
    </lineage>
</organism>
<dbReference type="InterPro" id="IPR000719">
    <property type="entry name" value="Prot_kinase_dom"/>
</dbReference>
<feature type="compositionally biased region" description="Basic and acidic residues" evidence="1">
    <location>
        <begin position="687"/>
        <end position="701"/>
    </location>
</feature>
<name>A0AAD6VHA6_9AGAR</name>
<gene>
    <name evidence="3" type="ORF">GGX14DRAFT_636233</name>
</gene>
<feature type="domain" description="Protein kinase" evidence="2">
    <location>
        <begin position="280"/>
        <end position="599"/>
    </location>
</feature>
<evidence type="ECO:0000259" key="2">
    <source>
        <dbReference type="PROSITE" id="PS50011"/>
    </source>
</evidence>
<dbReference type="InterPro" id="IPR040976">
    <property type="entry name" value="Pkinase_fungal"/>
</dbReference>
<evidence type="ECO:0000313" key="3">
    <source>
        <dbReference type="EMBL" id="KAJ7207105.1"/>
    </source>
</evidence>
<dbReference type="PROSITE" id="PS00109">
    <property type="entry name" value="PROTEIN_KINASE_TYR"/>
    <property type="match status" value="1"/>
</dbReference>
<proteinExistence type="predicted"/>
<dbReference type="EMBL" id="JARJCW010000037">
    <property type="protein sequence ID" value="KAJ7207105.1"/>
    <property type="molecule type" value="Genomic_DNA"/>
</dbReference>
<dbReference type="PANTHER" id="PTHR38248:SF2">
    <property type="entry name" value="FUNK1 11"/>
    <property type="match status" value="1"/>
</dbReference>
<dbReference type="SUPFAM" id="SSF56112">
    <property type="entry name" value="Protein kinase-like (PK-like)"/>
    <property type="match status" value="1"/>
</dbReference>
<dbReference type="PANTHER" id="PTHR38248">
    <property type="entry name" value="FUNK1 6"/>
    <property type="match status" value="1"/>
</dbReference>